<evidence type="ECO:0000256" key="3">
    <source>
        <dbReference type="SAM" id="SignalP"/>
    </source>
</evidence>
<dbReference type="Pfam" id="PF00722">
    <property type="entry name" value="Glyco_hydro_16"/>
    <property type="match status" value="1"/>
</dbReference>
<name>A0ABV9P8P8_9FLAO</name>
<dbReference type="InterPro" id="IPR013320">
    <property type="entry name" value="ConA-like_dom_sf"/>
</dbReference>
<feature type="domain" description="GH16" evidence="5">
    <location>
        <begin position="44"/>
        <end position="280"/>
    </location>
</feature>
<accession>A0ABV9P8P8</accession>
<keyword evidence="2 3" id="KW-0732">Signal</keyword>
<dbReference type="InterPro" id="IPR000757">
    <property type="entry name" value="Beta-glucanase-like"/>
</dbReference>
<dbReference type="CDD" id="cd00063">
    <property type="entry name" value="FN3"/>
    <property type="match status" value="1"/>
</dbReference>
<evidence type="ECO:0000256" key="2">
    <source>
        <dbReference type="ARBA" id="ARBA00022729"/>
    </source>
</evidence>
<dbReference type="InterPro" id="IPR036116">
    <property type="entry name" value="FN3_sf"/>
</dbReference>
<evidence type="ECO:0000259" key="5">
    <source>
        <dbReference type="PROSITE" id="PS51762"/>
    </source>
</evidence>
<protein>
    <submittedName>
        <fullName evidence="6">Family 16 glycosylhydrolase</fullName>
    </submittedName>
</protein>
<feature type="chain" id="PRO_5046085274" evidence="3">
    <location>
        <begin position="21"/>
        <end position="563"/>
    </location>
</feature>
<feature type="domain" description="Fibronectin type-III" evidence="4">
    <location>
        <begin position="284"/>
        <end position="375"/>
    </location>
</feature>
<dbReference type="PANTHER" id="PTHR10963">
    <property type="entry name" value="GLYCOSYL HYDROLASE-RELATED"/>
    <property type="match status" value="1"/>
</dbReference>
<sequence>MKNKLQLVLLLLIYSTFSFSQVDVIYTDLVWSDEFDTNGAINATNWFHQTQLPSGGSWFNGEVQHYTNQLTNSFVDGGFLNIVAKKEPYTDQGVTKQYTSARLNSKFAFLYGRVDVRAKLPINQGTWPAIWMLAKNVNEDGAYFDATYGTVDWPACGEIDIMEHGITPSQPINYIQSALHTPSSFGNTMNIGGTIANNLGTDFHIYSMNWSPYQISFLLDGVVFYTYNPALKTASNWPFTSEQYLLLNIAMGGIAGNIPSNYTESSMEIDYVRVYQNTLVDTEAPTNFTASIGTVTSSTIELLLNANDNSGNVAYNVTYSGGAISFANPSGIQKSVVIPNLSSNTNYSFSITASDLAGNNYVSNPIILNATTLGSTACSGTDSAAQQGSFSIGYNYTFETLGTDVKITFEMLDTDKVGVLAYLWKQNPFSETQMTNVSGNIFTKTITGQTIGSTINYAAKFAYAGGLSVTNYFSYVVGDNCTLEAENFAKAEEFYFLNPVNDFIYFNSNRNIDGIEIYNLTGNIVMKTKLESNQVDVNNLSKGVYLLSIYSENKRIIKKMILN</sequence>
<dbReference type="RefSeq" id="WP_379742909.1">
    <property type="nucleotide sequence ID" value="NZ_JBHSGW010000027.1"/>
</dbReference>
<comment type="similarity">
    <text evidence="1">Belongs to the glycosyl hydrolase 16 family.</text>
</comment>
<dbReference type="PROSITE" id="PS50853">
    <property type="entry name" value="FN3"/>
    <property type="match status" value="1"/>
</dbReference>
<feature type="signal peptide" evidence="3">
    <location>
        <begin position="1"/>
        <end position="20"/>
    </location>
</feature>
<dbReference type="Pfam" id="PF18962">
    <property type="entry name" value="Por_Secre_tail"/>
    <property type="match status" value="1"/>
</dbReference>
<dbReference type="Gene3D" id="2.60.40.10">
    <property type="entry name" value="Immunoglobulins"/>
    <property type="match status" value="1"/>
</dbReference>
<evidence type="ECO:0000256" key="1">
    <source>
        <dbReference type="ARBA" id="ARBA00006865"/>
    </source>
</evidence>
<dbReference type="Proteomes" id="UP001595885">
    <property type="component" value="Unassembled WGS sequence"/>
</dbReference>
<dbReference type="InterPro" id="IPR026444">
    <property type="entry name" value="Secre_tail"/>
</dbReference>
<dbReference type="PROSITE" id="PS51762">
    <property type="entry name" value="GH16_2"/>
    <property type="match status" value="1"/>
</dbReference>
<evidence type="ECO:0000313" key="6">
    <source>
        <dbReference type="EMBL" id="MFC4740805.1"/>
    </source>
</evidence>
<dbReference type="InterPro" id="IPR050546">
    <property type="entry name" value="Glycosyl_Hydrlase_16"/>
</dbReference>
<gene>
    <name evidence="6" type="ORF">ACFO3U_12450</name>
</gene>
<evidence type="ECO:0000313" key="7">
    <source>
        <dbReference type="Proteomes" id="UP001595885"/>
    </source>
</evidence>
<dbReference type="CDD" id="cd08023">
    <property type="entry name" value="GH16_laminarinase_like"/>
    <property type="match status" value="1"/>
</dbReference>
<dbReference type="NCBIfam" id="TIGR04183">
    <property type="entry name" value="Por_Secre_tail"/>
    <property type="match status" value="1"/>
</dbReference>
<reference evidence="7" key="1">
    <citation type="journal article" date="2019" name="Int. J. Syst. Evol. Microbiol.">
        <title>The Global Catalogue of Microorganisms (GCM) 10K type strain sequencing project: providing services to taxonomists for standard genome sequencing and annotation.</title>
        <authorList>
            <consortium name="The Broad Institute Genomics Platform"/>
            <consortium name="The Broad Institute Genome Sequencing Center for Infectious Disease"/>
            <person name="Wu L."/>
            <person name="Ma J."/>
        </authorList>
    </citation>
    <scope>NUCLEOTIDE SEQUENCE [LARGE SCALE GENOMIC DNA]</scope>
    <source>
        <strain evidence="7">CCUG 50349</strain>
    </source>
</reference>
<dbReference type="Gene3D" id="2.60.120.200">
    <property type="match status" value="1"/>
</dbReference>
<dbReference type="PANTHER" id="PTHR10963:SF55">
    <property type="entry name" value="GLYCOSIDE HYDROLASE FAMILY 16 PROTEIN"/>
    <property type="match status" value="1"/>
</dbReference>
<keyword evidence="7" id="KW-1185">Reference proteome</keyword>
<dbReference type="SUPFAM" id="SSF49265">
    <property type="entry name" value="Fibronectin type III"/>
    <property type="match status" value="1"/>
</dbReference>
<evidence type="ECO:0000259" key="4">
    <source>
        <dbReference type="PROSITE" id="PS50853"/>
    </source>
</evidence>
<dbReference type="InterPro" id="IPR003961">
    <property type="entry name" value="FN3_dom"/>
</dbReference>
<proteinExistence type="inferred from homology"/>
<comment type="caution">
    <text evidence="6">The sequence shown here is derived from an EMBL/GenBank/DDBJ whole genome shotgun (WGS) entry which is preliminary data.</text>
</comment>
<dbReference type="SUPFAM" id="SSF49899">
    <property type="entry name" value="Concanavalin A-like lectins/glucanases"/>
    <property type="match status" value="1"/>
</dbReference>
<dbReference type="InterPro" id="IPR013783">
    <property type="entry name" value="Ig-like_fold"/>
</dbReference>
<dbReference type="EMBL" id="JBHSGW010000027">
    <property type="protein sequence ID" value="MFC4740805.1"/>
    <property type="molecule type" value="Genomic_DNA"/>
</dbReference>
<organism evidence="6 7">
    <name type="scientific">Flavobacterium ponti</name>
    <dbReference type="NCBI Taxonomy" id="665133"/>
    <lineage>
        <taxon>Bacteria</taxon>
        <taxon>Pseudomonadati</taxon>
        <taxon>Bacteroidota</taxon>
        <taxon>Flavobacteriia</taxon>
        <taxon>Flavobacteriales</taxon>
        <taxon>Flavobacteriaceae</taxon>
        <taxon>Flavobacterium</taxon>
    </lineage>
</organism>